<dbReference type="AlphaFoldDB" id="A0A6A2YFX1"/>
<dbReference type="PANTHER" id="PTHR10663:SF108">
    <property type="entry name" value="BREFELDIN A-INHIBITED GUANINE NUCLEOTIDE-EXCHANGE PROTEIN 1"/>
    <property type="match status" value="1"/>
</dbReference>
<keyword evidence="4" id="KW-1185">Reference proteome</keyword>
<feature type="region of interest" description="Disordered" evidence="1">
    <location>
        <begin position="536"/>
        <end position="559"/>
    </location>
</feature>
<dbReference type="GO" id="GO:0005802">
    <property type="term" value="C:trans-Golgi network"/>
    <property type="evidence" value="ECO:0007669"/>
    <property type="project" value="TreeGrafter"/>
</dbReference>
<name>A0A6A2YFX1_HIBSY</name>
<comment type="caution">
    <text evidence="3">The sequence shown here is derived from an EMBL/GenBank/DDBJ whole genome shotgun (WGS) entry which is preliminary data.</text>
</comment>
<proteinExistence type="predicted"/>
<reference evidence="3" key="1">
    <citation type="submission" date="2019-09" db="EMBL/GenBank/DDBJ databases">
        <title>Draft genome information of white flower Hibiscus syriacus.</title>
        <authorList>
            <person name="Kim Y.-M."/>
        </authorList>
    </citation>
    <scope>NUCLEOTIDE SEQUENCE [LARGE SCALE GENOMIC DNA]</scope>
    <source>
        <strain evidence="3">YM2019G1</strain>
    </source>
</reference>
<dbReference type="Proteomes" id="UP000436088">
    <property type="component" value="Unassembled WGS sequence"/>
</dbReference>
<accession>A0A6A2YFX1</accession>
<organism evidence="3 4">
    <name type="scientific">Hibiscus syriacus</name>
    <name type="common">Rose of Sharon</name>
    <dbReference type="NCBI Taxonomy" id="106335"/>
    <lineage>
        <taxon>Eukaryota</taxon>
        <taxon>Viridiplantae</taxon>
        <taxon>Streptophyta</taxon>
        <taxon>Embryophyta</taxon>
        <taxon>Tracheophyta</taxon>
        <taxon>Spermatophyta</taxon>
        <taxon>Magnoliopsida</taxon>
        <taxon>eudicotyledons</taxon>
        <taxon>Gunneridae</taxon>
        <taxon>Pentapetalae</taxon>
        <taxon>rosids</taxon>
        <taxon>malvids</taxon>
        <taxon>Malvales</taxon>
        <taxon>Malvaceae</taxon>
        <taxon>Malvoideae</taxon>
        <taxon>Hibiscus</taxon>
    </lineage>
</organism>
<evidence type="ECO:0000256" key="1">
    <source>
        <dbReference type="SAM" id="MobiDB-lite"/>
    </source>
</evidence>
<sequence length="559" mass="62279">MAKTHSPRFLMQIRPRQARDLLRHRFVRSDVTAARHFVCRRNFVLNTIQLALETNYAKVAEPALECTFKLFSFGLFRGEVHNNVSNPILYKIVEGVCTVGGIGEEPLELAVLRVLLAAIRCPCILVRGYCLINVVRTCYNIYIRGLSGTNQICAKSVLVQIVLIIFTRAEEDSIDVPIKKVFVSELLEFSDKTLNEGISIYHCQNFVSEVMNASEGVPDLKLSQPSKDQELQNVELKENDDQILLRGKTLSLELLKVVMDNRGSIWRSNVRQVFAVAAVDDRKNIVLIAFETMEKIVREYFHHVTETGAATFTDCVRCLVKFTNSRFDSDVSLNAISFLRLCSVKLAEGGLVCADKSSDDGSYISVATKNDSDLQSLSELTLDSRLAIRKSSLEELFNVPKDHGHLFSRTFWIGVFNSVVLPIFNGASPVKQCSPTSKSPHSDRSPWDLETSAISFYDVLRSQLPNLVSVLAGYLKSSIQGPASTGVTVMYRLTVELGSRLTKDQWQKNLLAIKDAASATLPGFMKILRTMDDIKLPENSGSSTTTETSSEQGLSKDDI</sequence>
<dbReference type="InterPro" id="IPR032629">
    <property type="entry name" value="DCB_dom"/>
</dbReference>
<dbReference type="EMBL" id="VEPZ02001442">
    <property type="protein sequence ID" value="KAE8672674.1"/>
    <property type="molecule type" value="Genomic_DNA"/>
</dbReference>
<evidence type="ECO:0000313" key="4">
    <source>
        <dbReference type="Proteomes" id="UP000436088"/>
    </source>
</evidence>
<gene>
    <name evidence="3" type="ORF">F3Y22_tig00111835pilonHSYRG00140</name>
</gene>
<evidence type="ECO:0000313" key="3">
    <source>
        <dbReference type="EMBL" id="KAE8672674.1"/>
    </source>
</evidence>
<dbReference type="PANTHER" id="PTHR10663">
    <property type="entry name" value="GUANYL-NUCLEOTIDE EXCHANGE FACTOR"/>
    <property type="match status" value="1"/>
</dbReference>
<feature type="domain" description="Mon2/Sec7/BIG1-like dimerisation and cyclophilin-binding" evidence="2">
    <location>
        <begin position="37"/>
        <end position="172"/>
    </location>
</feature>
<protein>
    <submittedName>
        <fullName evidence="3">Brefeldin A-inhibited guanine nucleotide-exchange protein 1</fullName>
    </submittedName>
</protein>
<feature type="compositionally biased region" description="Low complexity" evidence="1">
    <location>
        <begin position="542"/>
        <end position="551"/>
    </location>
</feature>
<evidence type="ECO:0000259" key="2">
    <source>
        <dbReference type="Pfam" id="PF16213"/>
    </source>
</evidence>
<dbReference type="Pfam" id="PF16213">
    <property type="entry name" value="DCB"/>
    <property type="match status" value="1"/>
</dbReference>